<sequence>MALNIKYIALAGGGTLTSVGGGFGIHYLSKDKTVRDKLISSGEELISTEAEYQAVFKVFKNEAELTTAISKTPTTITAASSEEDGGNALETWCNESLSVYLTDSKSKDLITKTKKYCTKAPTKIKDKLIKKGKKLVTDWSAKLTKIKTADGHQQLLSDLQTKNRDVVALDGATAQLAVNTLEIWFNENMDKQLATDTRFEIETKVNTRCFEE</sequence>
<accession>A0A1A9QFQ1</accession>
<protein>
    <submittedName>
        <fullName evidence="1">Uncharacterized protein</fullName>
    </submittedName>
</protein>
<keyword evidence="2" id="KW-1185">Reference proteome</keyword>
<proteinExistence type="predicted"/>
<organism evidence="1 2">
    <name type="scientific">Candidatus Mycoplasma haematobovis</name>
    <dbReference type="NCBI Taxonomy" id="432608"/>
    <lineage>
        <taxon>Bacteria</taxon>
        <taxon>Bacillati</taxon>
        <taxon>Mycoplasmatota</taxon>
        <taxon>Mollicutes</taxon>
        <taxon>Mycoplasmataceae</taxon>
        <taxon>Mycoplasma</taxon>
    </lineage>
</organism>
<evidence type="ECO:0000313" key="2">
    <source>
        <dbReference type="Proteomes" id="UP000077623"/>
    </source>
</evidence>
<dbReference type="Proteomes" id="UP000077623">
    <property type="component" value="Unassembled WGS sequence"/>
</dbReference>
<dbReference type="AlphaFoldDB" id="A0A1A9QFQ1"/>
<dbReference type="RefSeq" id="WP_187149773.1">
    <property type="nucleotide sequence ID" value="NZ_LWUJ01000010.1"/>
</dbReference>
<name>A0A1A9QFQ1_9MOLU</name>
<dbReference type="EMBL" id="LWUJ01000010">
    <property type="protein sequence ID" value="OAL10539.1"/>
    <property type="molecule type" value="Genomic_DNA"/>
</dbReference>
<comment type="caution">
    <text evidence="1">The sequence shown here is derived from an EMBL/GenBank/DDBJ whole genome shotgun (WGS) entry which is preliminary data.</text>
</comment>
<gene>
    <name evidence="1" type="ORF">A6V39_00545</name>
</gene>
<evidence type="ECO:0000313" key="1">
    <source>
        <dbReference type="EMBL" id="OAL10539.1"/>
    </source>
</evidence>
<reference evidence="2" key="1">
    <citation type="submission" date="2016-04" db="EMBL/GenBank/DDBJ databases">
        <authorList>
            <person name="Quiroz-Castaneda R.E."/>
            <person name="Martinez-Ocampo F."/>
        </authorList>
    </citation>
    <scope>NUCLEOTIDE SEQUENCE [LARGE SCALE GENOMIC DNA]</scope>
    <source>
        <strain evidence="2">INIFAP01</strain>
    </source>
</reference>